<evidence type="ECO:0000313" key="2">
    <source>
        <dbReference type="EMBL" id="OVA16852.1"/>
    </source>
</evidence>
<evidence type="ECO:0000259" key="1">
    <source>
        <dbReference type="Pfam" id="PF03732"/>
    </source>
</evidence>
<reference evidence="2 3" key="1">
    <citation type="journal article" date="2017" name="Mol. Plant">
        <title>The Genome of Medicinal Plant Macleaya cordata Provides New Insights into Benzylisoquinoline Alkaloids Metabolism.</title>
        <authorList>
            <person name="Liu X."/>
            <person name="Liu Y."/>
            <person name="Huang P."/>
            <person name="Ma Y."/>
            <person name="Qing Z."/>
            <person name="Tang Q."/>
            <person name="Cao H."/>
            <person name="Cheng P."/>
            <person name="Zheng Y."/>
            <person name="Yuan Z."/>
            <person name="Zhou Y."/>
            <person name="Liu J."/>
            <person name="Tang Z."/>
            <person name="Zhuo Y."/>
            <person name="Zhang Y."/>
            <person name="Yu L."/>
            <person name="Huang J."/>
            <person name="Yang P."/>
            <person name="Peng Q."/>
            <person name="Zhang J."/>
            <person name="Jiang W."/>
            <person name="Zhang Z."/>
            <person name="Lin K."/>
            <person name="Ro D.K."/>
            <person name="Chen X."/>
            <person name="Xiong X."/>
            <person name="Shang Y."/>
            <person name="Huang S."/>
            <person name="Zeng J."/>
        </authorList>
    </citation>
    <scope>NUCLEOTIDE SEQUENCE [LARGE SCALE GENOMIC DNA]</scope>
    <source>
        <strain evidence="3">cv. BLH2017</strain>
        <tissue evidence="2">Root</tissue>
    </source>
</reference>
<evidence type="ECO:0000313" key="3">
    <source>
        <dbReference type="Proteomes" id="UP000195402"/>
    </source>
</evidence>
<accession>A0A200R2A3</accession>
<proteinExistence type="predicted"/>
<sequence>MAMKKDFQELRQKDDQTVVKYEKEFSRLALYAPGLIPTKQSKIHKFLRGLNRQISVHIIGQPSFDTFAKVRECA</sequence>
<dbReference type="Proteomes" id="UP000195402">
    <property type="component" value="Unassembled WGS sequence"/>
</dbReference>
<protein>
    <recommendedName>
        <fullName evidence="1">Retrotransposon gag domain-containing protein</fullName>
    </recommendedName>
</protein>
<dbReference type="InterPro" id="IPR005162">
    <property type="entry name" value="Retrotrans_gag_dom"/>
</dbReference>
<dbReference type="Pfam" id="PF03732">
    <property type="entry name" value="Retrotrans_gag"/>
    <property type="match status" value="1"/>
</dbReference>
<dbReference type="OrthoDB" id="1936908at2759"/>
<dbReference type="InParanoid" id="A0A200R2A3"/>
<feature type="domain" description="Retrotransposon gag" evidence="1">
    <location>
        <begin position="3"/>
        <end position="52"/>
    </location>
</feature>
<dbReference type="EMBL" id="MVGT01000478">
    <property type="protein sequence ID" value="OVA16852.1"/>
    <property type="molecule type" value="Genomic_DNA"/>
</dbReference>
<keyword evidence="3" id="KW-1185">Reference proteome</keyword>
<comment type="caution">
    <text evidence="2">The sequence shown here is derived from an EMBL/GenBank/DDBJ whole genome shotgun (WGS) entry which is preliminary data.</text>
</comment>
<dbReference type="AlphaFoldDB" id="A0A200R2A3"/>
<gene>
    <name evidence="2" type="ORF">BVC80_7667g2</name>
</gene>
<organism evidence="2 3">
    <name type="scientific">Macleaya cordata</name>
    <name type="common">Five-seeded plume-poppy</name>
    <name type="synonym">Bocconia cordata</name>
    <dbReference type="NCBI Taxonomy" id="56857"/>
    <lineage>
        <taxon>Eukaryota</taxon>
        <taxon>Viridiplantae</taxon>
        <taxon>Streptophyta</taxon>
        <taxon>Embryophyta</taxon>
        <taxon>Tracheophyta</taxon>
        <taxon>Spermatophyta</taxon>
        <taxon>Magnoliopsida</taxon>
        <taxon>Ranunculales</taxon>
        <taxon>Papaveraceae</taxon>
        <taxon>Papaveroideae</taxon>
        <taxon>Macleaya</taxon>
    </lineage>
</organism>
<name>A0A200R2A3_MACCD</name>